<evidence type="ECO:0000256" key="7">
    <source>
        <dbReference type="RuleBase" id="RU003346"/>
    </source>
</evidence>
<dbReference type="InterPro" id="IPR005829">
    <property type="entry name" value="Sugar_transporter_CS"/>
</dbReference>
<keyword evidence="5 9" id="KW-1133">Transmembrane helix</keyword>
<feature type="transmembrane region" description="Helical" evidence="9">
    <location>
        <begin position="157"/>
        <end position="178"/>
    </location>
</feature>
<feature type="transmembrane region" description="Helical" evidence="9">
    <location>
        <begin position="476"/>
        <end position="494"/>
    </location>
</feature>
<evidence type="ECO:0000259" key="10">
    <source>
        <dbReference type="PROSITE" id="PS50850"/>
    </source>
</evidence>
<feature type="transmembrane region" description="Helical" evidence="9">
    <location>
        <begin position="230"/>
        <end position="251"/>
    </location>
</feature>
<evidence type="ECO:0000256" key="6">
    <source>
        <dbReference type="ARBA" id="ARBA00023136"/>
    </source>
</evidence>
<dbReference type="GO" id="GO:0016020">
    <property type="term" value="C:membrane"/>
    <property type="evidence" value="ECO:0007669"/>
    <property type="project" value="UniProtKB-SubCell"/>
</dbReference>
<keyword evidence="4 9" id="KW-0812">Transmembrane</keyword>
<dbReference type="GO" id="GO:0005351">
    <property type="term" value="F:carbohydrate:proton symporter activity"/>
    <property type="evidence" value="ECO:0007669"/>
    <property type="project" value="TreeGrafter"/>
</dbReference>
<feature type="transmembrane region" description="Helical" evidence="9">
    <location>
        <begin position="346"/>
        <end position="367"/>
    </location>
</feature>
<feature type="transmembrane region" description="Helical" evidence="9">
    <location>
        <begin position="54"/>
        <end position="70"/>
    </location>
</feature>
<dbReference type="InterPro" id="IPR036259">
    <property type="entry name" value="MFS_trans_sf"/>
</dbReference>
<dbReference type="InterPro" id="IPR050360">
    <property type="entry name" value="MFS_Sugar_Transporters"/>
</dbReference>
<dbReference type="PROSITE" id="PS00217">
    <property type="entry name" value="SUGAR_TRANSPORT_2"/>
    <property type="match status" value="1"/>
</dbReference>
<dbReference type="Pfam" id="PF00083">
    <property type="entry name" value="Sugar_tr"/>
    <property type="match status" value="1"/>
</dbReference>
<feature type="transmembrane region" description="Helical" evidence="9">
    <location>
        <begin position="102"/>
        <end position="121"/>
    </location>
</feature>
<dbReference type="NCBIfam" id="TIGR00879">
    <property type="entry name" value="SP"/>
    <property type="match status" value="1"/>
</dbReference>
<accession>A0A5P8N8S1</accession>
<dbReference type="SUPFAM" id="SSF103473">
    <property type="entry name" value="MFS general substrate transporter"/>
    <property type="match status" value="1"/>
</dbReference>
<feature type="domain" description="Major facilitator superfamily (MFS) profile" evidence="10">
    <location>
        <begin position="57"/>
        <end position="498"/>
    </location>
</feature>
<keyword evidence="3 7" id="KW-0813">Transport</keyword>
<dbReference type="PROSITE" id="PS00216">
    <property type="entry name" value="SUGAR_TRANSPORT_1"/>
    <property type="match status" value="2"/>
</dbReference>
<dbReference type="InterPro" id="IPR003663">
    <property type="entry name" value="Sugar/inositol_transpt"/>
</dbReference>
<dbReference type="FunFam" id="1.20.1250.20:FF:000078">
    <property type="entry name" value="MFS maltose transporter, putative"/>
    <property type="match status" value="1"/>
</dbReference>
<feature type="transmembrane region" description="Helical" evidence="9">
    <location>
        <begin position="374"/>
        <end position="395"/>
    </location>
</feature>
<evidence type="ECO:0000256" key="2">
    <source>
        <dbReference type="ARBA" id="ARBA00010992"/>
    </source>
</evidence>
<feature type="transmembrane region" description="Helical" evidence="9">
    <location>
        <begin position="190"/>
        <end position="210"/>
    </location>
</feature>
<evidence type="ECO:0000256" key="5">
    <source>
        <dbReference type="ARBA" id="ARBA00022989"/>
    </source>
</evidence>
<evidence type="ECO:0000256" key="9">
    <source>
        <dbReference type="SAM" id="Phobius"/>
    </source>
</evidence>
<dbReference type="PANTHER" id="PTHR48022:SF22">
    <property type="entry name" value="MAJOR FACILITATOR SUPERFAMILY (MFS) PROFILE DOMAIN-CONTAINING PROTEIN"/>
    <property type="match status" value="1"/>
</dbReference>
<dbReference type="Gene3D" id="1.20.1250.20">
    <property type="entry name" value="MFS general substrate transporter like domains"/>
    <property type="match status" value="1"/>
</dbReference>
<evidence type="ECO:0000256" key="8">
    <source>
        <dbReference type="SAM" id="MobiDB-lite"/>
    </source>
</evidence>
<comment type="subcellular location">
    <subcellularLocation>
        <location evidence="1">Membrane</location>
        <topology evidence="1">Multi-pass membrane protein</topology>
    </subcellularLocation>
</comment>
<name>A0A5P8N8S1_9ASCO</name>
<dbReference type="PROSITE" id="PS50850">
    <property type="entry name" value="MFS"/>
    <property type="match status" value="1"/>
</dbReference>
<comment type="similarity">
    <text evidence="2 7">Belongs to the major facilitator superfamily. Sugar transporter (TC 2.A.1.1) family.</text>
</comment>
<reference evidence="11" key="1">
    <citation type="journal article" date="2019" name="Front. Microbiol.">
        <title>An Overview of Genes From Cyberlindnera americana, a Symbiont Yeast Isolated From the Gut of the Bark Beetle Dendroctonus rhizophagus (Curculionidae: Scolytinae), Involved in the Detoxification Process Using Genome and Transcriptome Data.</title>
        <authorList>
            <person name="Soto-Robles L.V."/>
            <person name="Torres-Banda V."/>
            <person name="Rivera-Orduna F.N."/>
            <person name="Curiel-Quesada E."/>
            <person name="Hidalgo-Lara M.E."/>
            <person name="Zuniga G."/>
        </authorList>
    </citation>
    <scope>NUCLEOTIDE SEQUENCE</scope>
    <source>
        <strain evidence="11">ChDrAdgY46</strain>
    </source>
</reference>
<evidence type="ECO:0000256" key="4">
    <source>
        <dbReference type="ARBA" id="ARBA00022692"/>
    </source>
</evidence>
<feature type="transmembrane region" description="Helical" evidence="9">
    <location>
        <begin position="133"/>
        <end position="151"/>
    </location>
</feature>
<protein>
    <submittedName>
        <fullName evidence="11">MFS transporter</fullName>
    </submittedName>
</protein>
<dbReference type="AlphaFoldDB" id="A0A5P8N8S1"/>
<dbReference type="EMBL" id="MK890556">
    <property type="protein sequence ID" value="QFR37061.1"/>
    <property type="molecule type" value="Genomic_DNA"/>
</dbReference>
<feature type="transmembrane region" description="Helical" evidence="9">
    <location>
        <begin position="415"/>
        <end position="435"/>
    </location>
</feature>
<proteinExistence type="inferred from homology"/>
<keyword evidence="6 9" id="KW-0472">Membrane</keyword>
<dbReference type="PANTHER" id="PTHR48022">
    <property type="entry name" value="PLASTIDIC GLUCOSE TRANSPORTER 4"/>
    <property type="match status" value="1"/>
</dbReference>
<organism evidence="11">
    <name type="scientific">Cyberlindnera americana</name>
    <dbReference type="NCBI Taxonomy" id="36016"/>
    <lineage>
        <taxon>Eukaryota</taxon>
        <taxon>Fungi</taxon>
        <taxon>Dikarya</taxon>
        <taxon>Ascomycota</taxon>
        <taxon>Saccharomycotina</taxon>
        <taxon>Saccharomycetes</taxon>
        <taxon>Phaffomycetales</taxon>
        <taxon>Phaffomycetaceae</taxon>
        <taxon>Cyberlindnera</taxon>
    </lineage>
</organism>
<feature type="region of interest" description="Disordered" evidence="8">
    <location>
        <begin position="538"/>
        <end position="571"/>
    </location>
</feature>
<evidence type="ECO:0000256" key="3">
    <source>
        <dbReference type="ARBA" id="ARBA00022448"/>
    </source>
</evidence>
<sequence>MSIEFTALDLFKKHEVDQTIEEFENFDIDELAHAQQKVEHDLTRWEAIKRYKTVCFYIFVCLWTMCLWGYESQAGGMVLSIPQFREDFGYLYEGSYVLSAKWQSAITAGPTATVSVAFIIGSWASDHIGRRRVILFASFFSIPWITLEFVATTIEVFFVGKVMNGLALGALSACCSAYVSEIAPLAIRGLSSASLALSLCIGPLICVLINNTTATYTTRMAYRGIFIPQWIFAVTSIILQFFIPESPYWLLSKDRKRDAVKELRRMFDTEADVQAQYALMAVTVEESKQISSKAGTYFDCFKPKDLRRTLLVIFAYTMQAFSGVSYVGSYSTYYYEYAGFDTQKSFQISCGAQALSISGVISSFFIIDRFGRRPLILGGIVAITILNLLIACTGLDTDNIPAMKASSGFMCMYNYIYNIAVGPVPYILGNELSSVFLRAKTLSMGNFMNNAFQTMWSSVLPYMFNADQANMGSKINFIFTGLCFLSIFIFYFFIPETAHRSFEEIDELFALGIPARQWASYQTEKQHMADQAFTDVKAEHSTSENVGSEQLLEKKSSNTGSSIEHAEKLDV</sequence>
<feature type="transmembrane region" description="Helical" evidence="9">
    <location>
        <begin position="310"/>
        <end position="334"/>
    </location>
</feature>
<dbReference type="InterPro" id="IPR020846">
    <property type="entry name" value="MFS_dom"/>
</dbReference>
<dbReference type="InterPro" id="IPR005828">
    <property type="entry name" value="MFS_sugar_transport-like"/>
</dbReference>
<gene>
    <name evidence="11" type="ORF">g742</name>
</gene>
<evidence type="ECO:0000313" key="11">
    <source>
        <dbReference type="EMBL" id="QFR37061.1"/>
    </source>
</evidence>
<evidence type="ECO:0000256" key="1">
    <source>
        <dbReference type="ARBA" id="ARBA00004141"/>
    </source>
</evidence>